<gene>
    <name evidence="1" type="ORF">AGR7A_pTi0074</name>
</gene>
<comment type="caution">
    <text evidence="1">The sequence shown here is derived from an EMBL/GenBank/DDBJ whole genome shotgun (WGS) entry which is preliminary data.</text>
</comment>
<evidence type="ECO:0000313" key="2">
    <source>
        <dbReference type="Proteomes" id="UP000192140"/>
    </source>
</evidence>
<evidence type="ECO:0000313" key="1">
    <source>
        <dbReference type="EMBL" id="CVI64341.1"/>
    </source>
</evidence>
<protein>
    <submittedName>
        <fullName evidence="1">Uncharacterized protein</fullName>
    </submittedName>
</protein>
<proteinExistence type="predicted"/>
<organism evidence="1 2">
    <name type="scientific">Agrobacterium deltaense NCPPB 1641</name>
    <dbReference type="NCBI Taxonomy" id="1183425"/>
    <lineage>
        <taxon>Bacteria</taxon>
        <taxon>Pseudomonadati</taxon>
        <taxon>Pseudomonadota</taxon>
        <taxon>Alphaproteobacteria</taxon>
        <taxon>Hyphomicrobiales</taxon>
        <taxon>Rhizobiaceae</taxon>
        <taxon>Rhizobium/Agrobacterium group</taxon>
        <taxon>Agrobacterium</taxon>
    </lineage>
</organism>
<accession>A0A1S7UCP8</accession>
<dbReference type="AlphaFoldDB" id="A0A1S7UCP8"/>
<dbReference type="Proteomes" id="UP000192140">
    <property type="component" value="Unassembled WGS sequence"/>
</dbReference>
<sequence length="69" mass="7709">MTWPPQREAASFRVTVRAKLNANKEQKRKTTERAIAAPSRSSVLQEPVARRNGFAVLHLRFGRSGAHAP</sequence>
<dbReference type="EMBL" id="FCNP01000051">
    <property type="protein sequence ID" value="CVI64341.1"/>
    <property type="molecule type" value="Genomic_DNA"/>
</dbReference>
<reference evidence="1" key="1">
    <citation type="submission" date="2016-01" db="EMBL/GenBank/DDBJ databases">
        <authorList>
            <person name="Regsiter A."/>
            <person name="william w."/>
        </authorList>
    </citation>
    <scope>NUCLEOTIDE SEQUENCE</scope>
    <source>
        <strain evidence="1">NCPPB 1641</strain>
    </source>
</reference>
<keyword evidence="2" id="KW-1185">Reference proteome</keyword>
<name>A0A1S7UCP8_9HYPH</name>